<gene>
    <name evidence="1" type="ORF">INF28_06220</name>
</gene>
<dbReference type="PANTHER" id="PTHR18901:SF38">
    <property type="entry name" value="PSEUDOURIDINE-5'-PHOSPHATASE"/>
    <property type="match status" value="1"/>
</dbReference>
<dbReference type="RefSeq" id="WP_226392606.1">
    <property type="nucleotide sequence ID" value="NZ_JADCKB010000010.1"/>
</dbReference>
<proteinExistence type="predicted"/>
<dbReference type="Gene3D" id="1.10.150.240">
    <property type="entry name" value="Putative phosphatase, domain 2"/>
    <property type="match status" value="1"/>
</dbReference>
<dbReference type="SUPFAM" id="SSF56784">
    <property type="entry name" value="HAD-like"/>
    <property type="match status" value="1"/>
</dbReference>
<name>A0A9D5R932_9FIRM</name>
<accession>A0A9D5R932</accession>
<protein>
    <submittedName>
        <fullName evidence="1">HAD family phosphatase</fullName>
    </submittedName>
</protein>
<dbReference type="InterPro" id="IPR023198">
    <property type="entry name" value="PGP-like_dom2"/>
</dbReference>
<dbReference type="SFLD" id="SFLDG01135">
    <property type="entry name" value="C1.5.6:_HAD__Beta-PGM__Phospha"/>
    <property type="match status" value="1"/>
</dbReference>
<dbReference type="Pfam" id="PF13419">
    <property type="entry name" value="HAD_2"/>
    <property type="match status" value="1"/>
</dbReference>
<dbReference type="InterPro" id="IPR036412">
    <property type="entry name" value="HAD-like_sf"/>
</dbReference>
<organism evidence="1 2">
    <name type="scientific">Ructibacterium gallinarum</name>
    <dbReference type="NCBI Taxonomy" id="2779355"/>
    <lineage>
        <taxon>Bacteria</taxon>
        <taxon>Bacillati</taxon>
        <taxon>Bacillota</taxon>
        <taxon>Clostridia</taxon>
        <taxon>Eubacteriales</taxon>
        <taxon>Oscillospiraceae</taxon>
        <taxon>Ructibacterium</taxon>
    </lineage>
</organism>
<keyword evidence="2" id="KW-1185">Reference proteome</keyword>
<sequence length="218" mass="23928">MKIQGLVFDMDGTMFDTEIISAAAMRHSLDTLGLSLTQEEIFQCMGLPGRVIRDRLFSRFGPDFAFDTYLERKIAYQNAVIDQNGVPLKKGLLPLLQYAKEAGITCAVATSTSRGRALPLIRRSGTEGYFISIICGEDTAIGKPAPDIYLLAAKRLGLKPEHCAGIEDSKNGILSVRRAGMFSVLVPDMIVPDAEMQNAADLMCDSLLDVLTFFKQRT</sequence>
<dbReference type="SFLD" id="SFLDS00003">
    <property type="entry name" value="Haloacid_Dehalogenase"/>
    <property type="match status" value="1"/>
</dbReference>
<evidence type="ECO:0000313" key="2">
    <source>
        <dbReference type="Proteomes" id="UP000806542"/>
    </source>
</evidence>
<dbReference type="NCBIfam" id="TIGR01509">
    <property type="entry name" value="HAD-SF-IA-v3"/>
    <property type="match status" value="1"/>
</dbReference>
<dbReference type="PRINTS" id="PR00413">
    <property type="entry name" value="HADHALOGNASE"/>
</dbReference>
<evidence type="ECO:0000313" key="1">
    <source>
        <dbReference type="EMBL" id="MBE5040059.1"/>
    </source>
</evidence>
<dbReference type="EMBL" id="JADCKB010000010">
    <property type="protein sequence ID" value="MBE5040059.1"/>
    <property type="molecule type" value="Genomic_DNA"/>
</dbReference>
<dbReference type="Proteomes" id="UP000806542">
    <property type="component" value="Unassembled WGS sequence"/>
</dbReference>
<dbReference type="Gene3D" id="3.40.50.1000">
    <property type="entry name" value="HAD superfamily/HAD-like"/>
    <property type="match status" value="1"/>
</dbReference>
<dbReference type="SFLD" id="SFLDG01129">
    <property type="entry name" value="C1.5:_HAD__Beta-PGM__Phosphata"/>
    <property type="match status" value="1"/>
</dbReference>
<dbReference type="InterPro" id="IPR023214">
    <property type="entry name" value="HAD_sf"/>
</dbReference>
<comment type="caution">
    <text evidence="1">The sequence shown here is derived from an EMBL/GenBank/DDBJ whole genome shotgun (WGS) entry which is preliminary data.</text>
</comment>
<dbReference type="AlphaFoldDB" id="A0A9D5R932"/>
<reference evidence="1" key="1">
    <citation type="submission" date="2020-10" db="EMBL/GenBank/DDBJ databases">
        <title>ChiBAC.</title>
        <authorList>
            <person name="Zenner C."/>
            <person name="Hitch T.C.A."/>
            <person name="Clavel T."/>
        </authorList>
    </citation>
    <scope>NUCLEOTIDE SEQUENCE</scope>
    <source>
        <strain evidence="1">DSM 107454</strain>
    </source>
</reference>
<dbReference type="InterPro" id="IPR041492">
    <property type="entry name" value="HAD_2"/>
</dbReference>
<dbReference type="InterPro" id="IPR006439">
    <property type="entry name" value="HAD-SF_hydro_IA"/>
</dbReference>
<dbReference type="PANTHER" id="PTHR18901">
    <property type="entry name" value="2-DEOXYGLUCOSE-6-PHOSPHATE PHOSPHATASE 2"/>
    <property type="match status" value="1"/>
</dbReference>